<gene>
    <name evidence="1" type="ORF">SFRICE_034651</name>
</gene>
<dbReference type="EMBL" id="ODYU01002256">
    <property type="protein sequence ID" value="SOQ39505.1"/>
    <property type="molecule type" value="Genomic_DNA"/>
</dbReference>
<evidence type="ECO:0000313" key="1">
    <source>
        <dbReference type="EMBL" id="SOQ39505.1"/>
    </source>
</evidence>
<name>A0A2H1VFA1_SPOFR</name>
<sequence length="77" mass="8501">MVSNRCRPWTHETPEALQVRCRPFGAITAAHGHLKHQWRYKCVAGILGVRNLRVVGESGIEKIGKGGIEPLVTSPTQ</sequence>
<proteinExistence type="predicted"/>
<protein>
    <submittedName>
        <fullName evidence="1">SFRICE_034651</fullName>
    </submittedName>
</protein>
<reference evidence="1" key="1">
    <citation type="submission" date="2016-07" db="EMBL/GenBank/DDBJ databases">
        <authorList>
            <person name="Bretaudeau A."/>
        </authorList>
    </citation>
    <scope>NUCLEOTIDE SEQUENCE</scope>
    <source>
        <strain evidence="1">Rice</strain>
        <tissue evidence="1">Whole body</tissue>
    </source>
</reference>
<accession>A0A2H1VFA1</accession>
<dbReference type="AlphaFoldDB" id="A0A2H1VFA1"/>
<organism evidence="1">
    <name type="scientific">Spodoptera frugiperda</name>
    <name type="common">Fall armyworm</name>
    <dbReference type="NCBI Taxonomy" id="7108"/>
    <lineage>
        <taxon>Eukaryota</taxon>
        <taxon>Metazoa</taxon>
        <taxon>Ecdysozoa</taxon>
        <taxon>Arthropoda</taxon>
        <taxon>Hexapoda</taxon>
        <taxon>Insecta</taxon>
        <taxon>Pterygota</taxon>
        <taxon>Neoptera</taxon>
        <taxon>Endopterygota</taxon>
        <taxon>Lepidoptera</taxon>
        <taxon>Glossata</taxon>
        <taxon>Ditrysia</taxon>
        <taxon>Noctuoidea</taxon>
        <taxon>Noctuidae</taxon>
        <taxon>Amphipyrinae</taxon>
        <taxon>Spodoptera</taxon>
    </lineage>
</organism>